<name>W1XKX1_9ZZZZ</name>
<reference evidence="2" key="1">
    <citation type="submission" date="2013-12" db="EMBL/GenBank/DDBJ databases">
        <title>A Varibaculum cambriense genome reconstructed from a premature infant gut community with otherwise low bacterial novelty that shifts toward anaerobic metabolism during the third week of life.</title>
        <authorList>
            <person name="Brown C.T."/>
            <person name="Sharon I."/>
            <person name="Thomas B.C."/>
            <person name="Castelle C.J."/>
            <person name="Morowitz M.J."/>
            <person name="Banfield J.F."/>
        </authorList>
    </citation>
    <scope>NUCLEOTIDE SEQUENCE</scope>
</reference>
<feature type="non-terminal residue" evidence="2">
    <location>
        <position position="1"/>
    </location>
</feature>
<comment type="caution">
    <text evidence="2">The sequence shown here is derived from an EMBL/GenBank/DDBJ whole genome shotgun (WGS) entry which is preliminary data.</text>
</comment>
<protein>
    <submittedName>
        <fullName evidence="2">Peptidase T</fullName>
    </submittedName>
</protein>
<gene>
    <name evidence="2" type="ORF">Q604_UNBC14480G0001</name>
</gene>
<sequence>DIILRENAIVTATLPANTDETIPVVSFFGHLDTSAEQTADTNAHRLPYNGGDLCLNPELNIYLRESEFPELKNYIGDDLIVTDGTSLLGAD</sequence>
<comment type="cofactor">
    <cofactor evidence="1">
        <name>Zn(2+)</name>
        <dbReference type="ChEBI" id="CHEBI:29105"/>
    </cofactor>
</comment>
<dbReference type="SUPFAM" id="SSF53187">
    <property type="entry name" value="Zn-dependent exopeptidases"/>
    <property type="match status" value="1"/>
</dbReference>
<dbReference type="Gene3D" id="3.40.630.10">
    <property type="entry name" value="Zn peptidases"/>
    <property type="match status" value="1"/>
</dbReference>
<dbReference type="EMBL" id="AZMM01014480">
    <property type="protein sequence ID" value="ETJ31013.1"/>
    <property type="molecule type" value="Genomic_DNA"/>
</dbReference>
<evidence type="ECO:0000256" key="1">
    <source>
        <dbReference type="ARBA" id="ARBA00001947"/>
    </source>
</evidence>
<dbReference type="AlphaFoldDB" id="W1XKX1"/>
<feature type="non-terminal residue" evidence="2">
    <location>
        <position position="91"/>
    </location>
</feature>
<dbReference type="PANTHER" id="PTHR42994:SF1">
    <property type="entry name" value="PEPTIDASE T"/>
    <property type="match status" value="1"/>
</dbReference>
<evidence type="ECO:0000313" key="2">
    <source>
        <dbReference type="EMBL" id="ETJ31013.1"/>
    </source>
</evidence>
<accession>W1XKX1</accession>
<proteinExistence type="predicted"/>
<dbReference type="PANTHER" id="PTHR42994">
    <property type="entry name" value="PEPTIDASE T"/>
    <property type="match status" value="1"/>
</dbReference>
<organism evidence="2">
    <name type="scientific">human gut metagenome</name>
    <dbReference type="NCBI Taxonomy" id="408170"/>
    <lineage>
        <taxon>unclassified sequences</taxon>
        <taxon>metagenomes</taxon>
        <taxon>organismal metagenomes</taxon>
    </lineage>
</organism>